<protein>
    <submittedName>
        <fullName evidence="2">Uncharacterized protein</fullName>
    </submittedName>
</protein>
<dbReference type="EMBL" id="CWQY01000024">
    <property type="protein sequence ID" value="CSD04998.1"/>
    <property type="molecule type" value="Genomic_DNA"/>
</dbReference>
<feature type="compositionally biased region" description="Basic and acidic residues" evidence="1">
    <location>
        <begin position="1"/>
        <end position="12"/>
    </location>
</feature>
<feature type="compositionally biased region" description="Polar residues" evidence="1">
    <location>
        <begin position="62"/>
        <end position="71"/>
    </location>
</feature>
<dbReference type="Proteomes" id="UP000041770">
    <property type="component" value="Unassembled WGS sequence"/>
</dbReference>
<gene>
    <name evidence="2" type="ORF">ERS013200_03008</name>
</gene>
<evidence type="ECO:0000256" key="1">
    <source>
        <dbReference type="SAM" id="MobiDB-lite"/>
    </source>
</evidence>
<dbReference type="AlphaFoldDB" id="A0A656AFK5"/>
<sequence length="82" mass="9306">MVERSPSREGDKQIASSKRRRVKLVVDMLDRQHQTFVAAGTPSSKTEPTYDRVLWCNCANQGGDTNPQHSDTFIDTHDTRCK</sequence>
<feature type="region of interest" description="Disordered" evidence="1">
    <location>
        <begin position="1"/>
        <end position="20"/>
    </location>
</feature>
<organism evidence="2 3">
    <name type="scientific">Vibrio cholerae</name>
    <dbReference type="NCBI Taxonomy" id="666"/>
    <lineage>
        <taxon>Bacteria</taxon>
        <taxon>Pseudomonadati</taxon>
        <taxon>Pseudomonadota</taxon>
        <taxon>Gammaproteobacteria</taxon>
        <taxon>Vibrionales</taxon>
        <taxon>Vibrionaceae</taxon>
        <taxon>Vibrio</taxon>
    </lineage>
</organism>
<accession>A0A656AFK5</accession>
<feature type="region of interest" description="Disordered" evidence="1">
    <location>
        <begin position="62"/>
        <end position="82"/>
    </location>
</feature>
<evidence type="ECO:0000313" key="2">
    <source>
        <dbReference type="EMBL" id="CSD04998.1"/>
    </source>
</evidence>
<name>A0A656AFK5_VIBCL</name>
<proteinExistence type="predicted"/>
<feature type="compositionally biased region" description="Basic and acidic residues" evidence="1">
    <location>
        <begin position="72"/>
        <end position="82"/>
    </location>
</feature>
<evidence type="ECO:0000313" key="3">
    <source>
        <dbReference type="Proteomes" id="UP000041770"/>
    </source>
</evidence>
<reference evidence="2 3" key="1">
    <citation type="submission" date="2015-07" db="EMBL/GenBank/DDBJ databases">
        <authorList>
            <consortium name="Pathogen Informatics"/>
        </authorList>
    </citation>
    <scope>NUCLEOTIDE SEQUENCE [LARGE SCALE GENOMIC DNA]</scope>
    <source>
        <strain evidence="2 3">A316</strain>
    </source>
</reference>